<evidence type="ECO:0000313" key="4">
    <source>
        <dbReference type="Proteomes" id="UP001560573"/>
    </source>
</evidence>
<feature type="transmembrane region" description="Helical" evidence="1">
    <location>
        <begin position="53"/>
        <end position="78"/>
    </location>
</feature>
<proteinExistence type="predicted"/>
<evidence type="ECO:0000259" key="2">
    <source>
        <dbReference type="Pfam" id="PF16401"/>
    </source>
</evidence>
<gene>
    <name evidence="3" type="ORF">QTN47_03285</name>
</gene>
<evidence type="ECO:0000313" key="3">
    <source>
        <dbReference type="EMBL" id="MEX6686499.1"/>
    </source>
</evidence>
<evidence type="ECO:0000256" key="1">
    <source>
        <dbReference type="SAM" id="Phobius"/>
    </source>
</evidence>
<dbReference type="InterPro" id="IPR032176">
    <property type="entry name" value="DUF5009"/>
</dbReference>
<feature type="transmembrane region" description="Helical" evidence="1">
    <location>
        <begin position="337"/>
        <end position="354"/>
    </location>
</feature>
<feature type="transmembrane region" description="Helical" evidence="1">
    <location>
        <begin position="366"/>
        <end position="385"/>
    </location>
</feature>
<protein>
    <submittedName>
        <fullName evidence="3">DUF5009 domain-containing protein</fullName>
    </submittedName>
</protein>
<feature type="transmembrane region" description="Helical" evidence="1">
    <location>
        <begin position="406"/>
        <end position="425"/>
    </location>
</feature>
<keyword evidence="1" id="KW-0812">Transmembrane</keyword>
<name>A0ABV3Z9F7_9BACT</name>
<dbReference type="PANTHER" id="PTHR31061">
    <property type="entry name" value="LD22376P"/>
    <property type="match status" value="1"/>
</dbReference>
<reference evidence="3 4" key="1">
    <citation type="submission" date="2023-07" db="EMBL/GenBank/DDBJ databases">
        <authorList>
            <person name="Lian W.-H."/>
        </authorList>
    </citation>
    <scope>NUCLEOTIDE SEQUENCE [LARGE SCALE GENOMIC DNA]</scope>
    <source>
        <strain evidence="3 4">SYSU DXS3180</strain>
    </source>
</reference>
<feature type="transmembrane region" description="Helical" evidence="1">
    <location>
        <begin position="437"/>
        <end position="457"/>
    </location>
</feature>
<feature type="transmembrane region" description="Helical" evidence="1">
    <location>
        <begin position="284"/>
        <end position="302"/>
    </location>
</feature>
<feature type="transmembrane region" description="Helical" evidence="1">
    <location>
        <begin position="12"/>
        <end position="33"/>
    </location>
</feature>
<keyword evidence="4" id="KW-1185">Reference proteome</keyword>
<feature type="domain" description="DUF5009" evidence="2">
    <location>
        <begin position="7"/>
        <end position="266"/>
    </location>
</feature>
<comment type="caution">
    <text evidence="3">The sequence shown here is derived from an EMBL/GenBank/DDBJ whole genome shotgun (WGS) entry which is preliminary data.</text>
</comment>
<feature type="transmembrane region" description="Helical" evidence="1">
    <location>
        <begin position="157"/>
        <end position="173"/>
    </location>
</feature>
<feature type="transmembrane region" description="Helical" evidence="1">
    <location>
        <begin position="128"/>
        <end position="145"/>
    </location>
</feature>
<feature type="transmembrane region" description="Helical" evidence="1">
    <location>
        <begin position="185"/>
        <end position="203"/>
    </location>
</feature>
<feature type="transmembrane region" description="Helical" evidence="1">
    <location>
        <begin position="308"/>
        <end position="325"/>
    </location>
</feature>
<feature type="transmembrane region" description="Helical" evidence="1">
    <location>
        <begin position="245"/>
        <end position="263"/>
    </location>
</feature>
<dbReference type="Proteomes" id="UP001560573">
    <property type="component" value="Unassembled WGS sequence"/>
</dbReference>
<feature type="transmembrane region" description="Helical" evidence="1">
    <location>
        <begin position="208"/>
        <end position="225"/>
    </location>
</feature>
<dbReference type="EMBL" id="JAULBC010000001">
    <property type="protein sequence ID" value="MEX6686499.1"/>
    <property type="molecule type" value="Genomic_DNA"/>
</dbReference>
<dbReference type="PANTHER" id="PTHR31061:SF24">
    <property type="entry name" value="LD22376P"/>
    <property type="match status" value="1"/>
</dbReference>
<accession>A0ABV3Z9F7</accession>
<keyword evidence="1" id="KW-1133">Transmembrane helix</keyword>
<organism evidence="3 4">
    <name type="scientific">Danxiaibacter flavus</name>
    <dbReference type="NCBI Taxonomy" id="3049108"/>
    <lineage>
        <taxon>Bacteria</taxon>
        <taxon>Pseudomonadati</taxon>
        <taxon>Bacteroidota</taxon>
        <taxon>Chitinophagia</taxon>
        <taxon>Chitinophagales</taxon>
        <taxon>Chitinophagaceae</taxon>
        <taxon>Danxiaibacter</taxon>
    </lineage>
</organism>
<feature type="transmembrane region" description="Helical" evidence="1">
    <location>
        <begin position="99"/>
        <end position="116"/>
    </location>
</feature>
<sequence length="466" mass="52267">MKIVQQRNKSLDALRGMAILAMVLSSSIAFGILPEWMYHAQEPPPFHAFNPQLPGITWVDLVFPFFLFSMGAAIPLALNKKLKEGASFLSILSIAGRRYLLLVFFALFTMHIRSVVQGVEPQSSKQLLPLLGFVLLFFQLYKPAGDKKATLFSTLKIIAYAGSVALLFVLPYKDGQQFSLYNSDIIIIVLANMALFGTIVWWLTRNNLLLRLGILPFVMAILLTSKEAGSWNEGLFNWTSAAWMYKFYYLKYLFIIVPGTIAGEWLLQDGIQSSENTKQEKGNALVALGCFLIILSNVILLFARYTALNLFITVTLCVCIYLILSRRERENKLTDRFFKAGAYLLLLGLFFEAFEGGIKKDPSTFSYYFVTGGLAFLLLIILNVLQHVKAGTVIINYFSTNGKNPMVAYVAGNLVLLPLLKFSGAVKIYSAMQQSQFSGFLSGVLFTALVSVITIFFTKRGWFWKT</sequence>
<keyword evidence="1" id="KW-0472">Membrane</keyword>
<dbReference type="RefSeq" id="WP_369327895.1">
    <property type="nucleotide sequence ID" value="NZ_JAULBC010000001.1"/>
</dbReference>
<dbReference type="Pfam" id="PF16401">
    <property type="entry name" value="DUF5009"/>
    <property type="match status" value="1"/>
</dbReference>